<feature type="region of interest" description="Disordered" evidence="1">
    <location>
        <begin position="1"/>
        <end position="35"/>
    </location>
</feature>
<dbReference type="AlphaFoldDB" id="A0A1X7T8I5"/>
<name>A0A1X7T8I5_AMPQE</name>
<dbReference type="EnsemblMetazoa" id="Aqu2.1.10577_001">
    <property type="protein sequence ID" value="Aqu2.1.10577_001"/>
    <property type="gene ID" value="Aqu2.1.10577"/>
</dbReference>
<protein>
    <submittedName>
        <fullName evidence="2">Uncharacterized protein</fullName>
    </submittedName>
</protein>
<evidence type="ECO:0000256" key="1">
    <source>
        <dbReference type="SAM" id="MobiDB-lite"/>
    </source>
</evidence>
<accession>A0A1X7T8I5</accession>
<sequence length="106" mass="11940">MSEESFDVEASNEESPEDEDTVSLNNEQKGVVGREQTLKRQLKKLHTNAKHLSKADEIIAVSVCGLKIEEKKKDSDNKNDIEMSQSLSERMESSNLNTREEELSTA</sequence>
<proteinExistence type="predicted"/>
<reference evidence="2" key="1">
    <citation type="submission" date="2017-05" db="UniProtKB">
        <authorList>
            <consortium name="EnsemblMetazoa"/>
        </authorList>
    </citation>
    <scope>IDENTIFICATION</scope>
</reference>
<feature type="compositionally biased region" description="Acidic residues" evidence="1">
    <location>
        <begin position="1"/>
        <end position="21"/>
    </location>
</feature>
<feature type="region of interest" description="Disordered" evidence="1">
    <location>
        <begin position="69"/>
        <end position="106"/>
    </location>
</feature>
<feature type="compositionally biased region" description="Polar residues" evidence="1">
    <location>
        <begin position="83"/>
        <end position="97"/>
    </location>
</feature>
<feature type="compositionally biased region" description="Basic and acidic residues" evidence="1">
    <location>
        <begin position="69"/>
        <end position="81"/>
    </location>
</feature>
<dbReference type="InParanoid" id="A0A1X7T8I5"/>
<organism evidence="2">
    <name type="scientific">Amphimedon queenslandica</name>
    <name type="common">Sponge</name>
    <dbReference type="NCBI Taxonomy" id="400682"/>
    <lineage>
        <taxon>Eukaryota</taxon>
        <taxon>Metazoa</taxon>
        <taxon>Porifera</taxon>
        <taxon>Demospongiae</taxon>
        <taxon>Heteroscleromorpha</taxon>
        <taxon>Haplosclerida</taxon>
        <taxon>Niphatidae</taxon>
        <taxon>Amphimedon</taxon>
    </lineage>
</organism>
<evidence type="ECO:0000313" key="2">
    <source>
        <dbReference type="EnsemblMetazoa" id="Aqu2.1.10577_001"/>
    </source>
</evidence>